<gene>
    <name evidence="1" type="ORF">Q5H93_23245</name>
</gene>
<dbReference type="RefSeq" id="WP_305009128.1">
    <property type="nucleotide sequence ID" value="NZ_JAUQSY010000024.1"/>
</dbReference>
<keyword evidence="2" id="KW-1185">Reference proteome</keyword>
<reference evidence="1" key="1">
    <citation type="submission" date="2023-07" db="EMBL/GenBank/DDBJ databases">
        <authorList>
            <person name="Kim M.K."/>
        </authorList>
    </citation>
    <scope>NUCLEOTIDE SEQUENCE</scope>
    <source>
        <strain evidence="1">ASUV-10-1</strain>
    </source>
</reference>
<dbReference type="EMBL" id="JAUQSY010000024">
    <property type="protein sequence ID" value="MDO7877674.1"/>
    <property type="molecule type" value="Genomic_DNA"/>
</dbReference>
<name>A0ABT9BJ19_9BACT</name>
<dbReference type="Proteomes" id="UP001176429">
    <property type="component" value="Unassembled WGS sequence"/>
</dbReference>
<protein>
    <submittedName>
        <fullName evidence="1">Uncharacterized protein</fullName>
    </submittedName>
</protein>
<organism evidence="1 2">
    <name type="scientific">Hymenobacter aranciens</name>
    <dbReference type="NCBI Taxonomy" id="3063996"/>
    <lineage>
        <taxon>Bacteria</taxon>
        <taxon>Pseudomonadati</taxon>
        <taxon>Bacteroidota</taxon>
        <taxon>Cytophagia</taxon>
        <taxon>Cytophagales</taxon>
        <taxon>Hymenobacteraceae</taxon>
        <taxon>Hymenobacter</taxon>
    </lineage>
</organism>
<accession>A0ABT9BJ19</accession>
<evidence type="ECO:0000313" key="1">
    <source>
        <dbReference type="EMBL" id="MDO7877674.1"/>
    </source>
</evidence>
<evidence type="ECO:0000313" key="2">
    <source>
        <dbReference type="Proteomes" id="UP001176429"/>
    </source>
</evidence>
<comment type="caution">
    <text evidence="1">The sequence shown here is derived from an EMBL/GenBank/DDBJ whole genome shotgun (WGS) entry which is preliminary data.</text>
</comment>
<sequence>MIGLKVAGGWLDLAAGTISMEINNPLFDTESVPGTITYPFALVLSPDNLVRLNFPHLRADQGERVAPEPTEFYIDGVMRWVGSLVYLEHDEERAQLLYNFVAEAADLQSRIAGRQLRDLALGDVPLVLTHDAADYALPCLVNSQFYEAEKAPDYCGVVNQYTGGTYRPTLYPGNGAVLHSPIVPFLRLVPLLRRVLAAVGYGLSGEWLNEPEVQALVIYSNRAAEEADASLPATITLSQYVPDMEVATLLLALQKFFGLAYTFHPVRRELRIRTLRDVLADPAYQVRTGGPARSTAVTQQGFVLTMATPGDDLDKSLGTSWATLRVGGGQQELQVEAGTLHVVPTRDPIFTDREWLVPCAEAKGASLAYETGDDSSVGLFLLLDRGLQPDKLGQLYPLATWGRENGDGFPVGASTLHWDGSFGLYATWHQAWLDFLDRATTKERAMQLRVGALLTLDPTRKELVDGKKYLWEKVSLNLSTTGTPLETAQFTYRYCRL</sequence>
<proteinExistence type="predicted"/>